<dbReference type="EMBL" id="CALNXJ010000006">
    <property type="protein sequence ID" value="CAH3042306.1"/>
    <property type="molecule type" value="Genomic_DNA"/>
</dbReference>
<dbReference type="AlphaFoldDB" id="A0AAU9W2W3"/>
<reference evidence="2 3" key="1">
    <citation type="submission" date="2022-05" db="EMBL/GenBank/DDBJ databases">
        <authorList>
            <consortium name="Genoscope - CEA"/>
            <person name="William W."/>
        </authorList>
    </citation>
    <scope>NUCLEOTIDE SEQUENCE [LARGE SCALE GENOMIC DNA]</scope>
</reference>
<protein>
    <submittedName>
        <fullName evidence="2">Uncharacterized protein</fullName>
    </submittedName>
</protein>
<name>A0AAU9W2W3_9CNID</name>
<feature type="chain" id="PRO_5043695475" evidence="1">
    <location>
        <begin position="26"/>
        <end position="234"/>
    </location>
</feature>
<keyword evidence="1" id="KW-0732">Signal</keyword>
<evidence type="ECO:0000313" key="2">
    <source>
        <dbReference type="EMBL" id="CAH3042306.1"/>
    </source>
</evidence>
<organism evidence="2 3">
    <name type="scientific">Pocillopora meandrina</name>
    <dbReference type="NCBI Taxonomy" id="46732"/>
    <lineage>
        <taxon>Eukaryota</taxon>
        <taxon>Metazoa</taxon>
        <taxon>Cnidaria</taxon>
        <taxon>Anthozoa</taxon>
        <taxon>Hexacorallia</taxon>
        <taxon>Scleractinia</taxon>
        <taxon>Astrocoeniina</taxon>
        <taxon>Pocilloporidae</taxon>
        <taxon>Pocillopora</taxon>
    </lineage>
</organism>
<evidence type="ECO:0000256" key="1">
    <source>
        <dbReference type="SAM" id="SignalP"/>
    </source>
</evidence>
<evidence type="ECO:0000313" key="3">
    <source>
        <dbReference type="Proteomes" id="UP001159428"/>
    </source>
</evidence>
<comment type="caution">
    <text evidence="2">The sequence shown here is derived from an EMBL/GenBank/DDBJ whole genome shotgun (WGS) entry which is preliminary data.</text>
</comment>
<accession>A0AAU9W2W3</accession>
<feature type="signal peptide" evidence="1">
    <location>
        <begin position="1"/>
        <end position="25"/>
    </location>
</feature>
<keyword evidence="3" id="KW-1185">Reference proteome</keyword>
<proteinExistence type="predicted"/>
<dbReference type="Proteomes" id="UP001159428">
    <property type="component" value="Unassembled WGS sequence"/>
</dbReference>
<gene>
    <name evidence="2" type="ORF">PMEA_00028754</name>
</gene>
<sequence length="234" mass="26489">MAKRSEGLLLVVLITCCVLMSLSNAKPRPKSDRCLKIRHGKNCTDQDDKNITECCLKKYKLGFDVLPSSFNPSVEDPPSCALDVGLAQCLHDSKCFRKPLTRNLRLLMFNQLIFTNRTGLCTRTNFKELLEEAKTKSGAEFLQKLQAIEEMNGFDRKICATKVYRKCGSQFSQKLKTNPGYDVRKLCRVFAEEGSCTITEAENFNCKESRLLKRFKENSLEPASVVLKEICPSP</sequence>